<dbReference type="EMBL" id="CP002102">
    <property type="protein sequence ID" value="ADL02208.1"/>
    <property type="molecule type" value="Genomic_DNA"/>
</dbReference>
<dbReference type="STRING" id="633149.Bresu_2901"/>
<dbReference type="SUPFAM" id="SSF51197">
    <property type="entry name" value="Clavaminate synthase-like"/>
    <property type="match status" value="1"/>
</dbReference>
<evidence type="ECO:0000259" key="1">
    <source>
        <dbReference type="PROSITE" id="PS51184"/>
    </source>
</evidence>
<reference evidence="3" key="1">
    <citation type="journal article" date="2011" name="J. Bacteriol.">
        <title>Genome sequences of eight morphologically diverse alphaproteobacteria.</title>
        <authorList>
            <consortium name="US DOE Joint Genome Institute"/>
            <person name="Brown P.J."/>
            <person name="Kysela D.T."/>
            <person name="Buechlein A."/>
            <person name="Hemmerich C."/>
            <person name="Brun Y.V."/>
        </authorList>
    </citation>
    <scope>NUCLEOTIDE SEQUENCE [LARGE SCALE GENOMIC DNA]</scope>
    <source>
        <strain evidence="3">ATCC 15264 / DSM 4735 / LMG 14903 / NBRC 16000 / CB 81</strain>
    </source>
</reference>
<dbReference type="PANTHER" id="PTHR12461">
    <property type="entry name" value="HYPOXIA-INDUCIBLE FACTOR 1 ALPHA INHIBITOR-RELATED"/>
    <property type="match status" value="1"/>
</dbReference>
<dbReference type="eggNOG" id="COG2850">
    <property type="taxonomic scope" value="Bacteria"/>
</dbReference>
<dbReference type="PROSITE" id="PS51184">
    <property type="entry name" value="JMJC"/>
    <property type="match status" value="1"/>
</dbReference>
<protein>
    <submittedName>
        <fullName evidence="2">Transcription factor jumonji jmjC domain protein</fullName>
    </submittedName>
</protein>
<name>D9QNH3_BRESC</name>
<dbReference type="Pfam" id="PF13621">
    <property type="entry name" value="Cupin_8"/>
    <property type="match status" value="1"/>
</dbReference>
<keyword evidence="3" id="KW-1185">Reference proteome</keyword>
<dbReference type="PANTHER" id="PTHR12461:SF105">
    <property type="entry name" value="HYPOXIA-INDUCIBLE FACTOR 1-ALPHA INHIBITOR"/>
    <property type="match status" value="1"/>
</dbReference>
<evidence type="ECO:0000313" key="3">
    <source>
        <dbReference type="Proteomes" id="UP000002696"/>
    </source>
</evidence>
<dbReference type="OrthoDB" id="479699at2"/>
<dbReference type="AlphaFoldDB" id="D9QNH3"/>
<gene>
    <name evidence="2" type="ordered locus">Bresu_2901</name>
</gene>
<dbReference type="Proteomes" id="UP000002696">
    <property type="component" value="Chromosome"/>
</dbReference>
<dbReference type="InterPro" id="IPR003347">
    <property type="entry name" value="JmjC_dom"/>
</dbReference>
<evidence type="ECO:0000313" key="2">
    <source>
        <dbReference type="EMBL" id="ADL02208.1"/>
    </source>
</evidence>
<accession>D9QNH3</accession>
<sequence>MTTLPQPVAVHTDMDRARFESEIVPLGRPAVLKGLVKDWPAVSAARTSPAALADYLLRHDRGSPVRAFFGAPEMGGRFGYSDDLSGFNHEQRSTTLQALLDQLLNPDTPGDVGHVYAGGVPLPTVLPGVGEAHPMPLLDPGKERLTSLWIGNRSRTAAHWDLAQNLACVVAGRRRFTLFPPDQIGNLYVGPIDRTLAGQPISLVDIVEPDFERHPKYHSALAAAEVAELEPGDVLYLPSLWWHHVESLEDFGAMINLWWRDGPEHMNTPLLTLLHALLTIRDLPPGERRHWRAFFDHYIFQTGDDPVAHIPPAARGVLGPVTGPVQARIKAILLQSLQR</sequence>
<dbReference type="InterPro" id="IPR041667">
    <property type="entry name" value="Cupin_8"/>
</dbReference>
<dbReference type="SMART" id="SM00558">
    <property type="entry name" value="JmjC"/>
    <property type="match status" value="1"/>
</dbReference>
<dbReference type="KEGG" id="bsb:Bresu_2901"/>
<dbReference type="Gene3D" id="2.60.120.650">
    <property type="entry name" value="Cupin"/>
    <property type="match status" value="1"/>
</dbReference>
<dbReference type="InParanoid" id="D9QNH3"/>
<dbReference type="RefSeq" id="WP_013270309.1">
    <property type="nucleotide sequence ID" value="NC_014375.1"/>
</dbReference>
<dbReference type="BioCyc" id="BSUB633149:G1GM8-2914-MONOMER"/>
<organism evidence="2 3">
    <name type="scientific">Brevundimonas subvibrioides (strain ATCC 15264 / DSM 4735 / LMG 14903 / NBRC 16000 / CB 81)</name>
    <name type="common">Caulobacter subvibrioides</name>
    <dbReference type="NCBI Taxonomy" id="633149"/>
    <lineage>
        <taxon>Bacteria</taxon>
        <taxon>Pseudomonadati</taxon>
        <taxon>Pseudomonadota</taxon>
        <taxon>Alphaproteobacteria</taxon>
        <taxon>Caulobacterales</taxon>
        <taxon>Caulobacteraceae</taxon>
        <taxon>Brevundimonas</taxon>
    </lineage>
</organism>
<dbReference type="HOGENOM" id="CLU_825764_0_0_5"/>
<proteinExistence type="predicted"/>
<feature type="domain" description="JmjC" evidence="1">
    <location>
        <begin position="79"/>
        <end position="274"/>
    </location>
</feature>